<evidence type="ECO:0000259" key="1">
    <source>
        <dbReference type="PROSITE" id="PS50994"/>
    </source>
</evidence>
<dbReference type="Gene3D" id="2.40.70.10">
    <property type="entry name" value="Acid Proteases"/>
    <property type="match status" value="1"/>
</dbReference>
<feature type="domain" description="Integrase catalytic" evidence="1">
    <location>
        <begin position="532"/>
        <end position="724"/>
    </location>
</feature>
<evidence type="ECO:0000313" key="2">
    <source>
        <dbReference type="EMBL" id="GBM53858.1"/>
    </source>
</evidence>
<dbReference type="InterPro" id="IPR008042">
    <property type="entry name" value="Retrotrans_Pao"/>
</dbReference>
<accession>A0A4Y2GMZ5</accession>
<dbReference type="Gene3D" id="3.30.420.10">
    <property type="entry name" value="Ribonuclease H-like superfamily/Ribonuclease H"/>
    <property type="match status" value="1"/>
</dbReference>
<dbReference type="OrthoDB" id="6436171at2759"/>
<dbReference type="InterPro" id="IPR040676">
    <property type="entry name" value="DUF5641"/>
</dbReference>
<dbReference type="InterPro" id="IPR041588">
    <property type="entry name" value="Integrase_H2C2"/>
</dbReference>
<dbReference type="SUPFAM" id="SSF53098">
    <property type="entry name" value="Ribonuclease H-like"/>
    <property type="match status" value="1"/>
</dbReference>
<reference evidence="2 3" key="1">
    <citation type="journal article" date="2019" name="Sci. Rep.">
        <title>Orb-weaving spider Araneus ventricosus genome elucidates the spidroin gene catalogue.</title>
        <authorList>
            <person name="Kono N."/>
            <person name="Nakamura H."/>
            <person name="Ohtoshi R."/>
            <person name="Moran D.A.P."/>
            <person name="Shinohara A."/>
            <person name="Yoshida Y."/>
            <person name="Fujiwara M."/>
            <person name="Mori M."/>
            <person name="Tomita M."/>
            <person name="Arakawa K."/>
        </authorList>
    </citation>
    <scope>NUCLEOTIDE SEQUENCE [LARGE SCALE GENOMIC DNA]</scope>
</reference>
<dbReference type="GO" id="GO:0015074">
    <property type="term" value="P:DNA integration"/>
    <property type="evidence" value="ECO:0007669"/>
    <property type="project" value="InterPro"/>
</dbReference>
<dbReference type="Pfam" id="PF17921">
    <property type="entry name" value="Integrase_H2C2"/>
    <property type="match status" value="1"/>
</dbReference>
<sequence length="840" mass="95028">MSNNCNKQHSALLSTAVCYLIDESGKQIRLRCLLDAGSQMSFLKRDCVEMLGLKKEKTNILVSGLNDSSIPIKSQVTAMITNENKSFFRSLNFLVVPKITAGLTPSNKFDVSIGDFSNIKLADEKFNVPERVDMLLGVQVFYELLRPGQISIPNSNLLLQNTVFGFIVSGGIPRENENVIHCGFLKHEINLDQTLKQFWEIENVESDIPKSRESILCEEHFQNNHSRDKLGRYIVKMPLKENPDCLDETKTLGVVWKSKTDCFCFKVASEEFGVTKRLVLSTIARVFDPLGILGPVVTKAKIFLQKLWLLNLKWDDPLPVKEADEWLHFSSALQNVNGIEVDRCILLPKPDLIEIHGFADASEAAYAAAVYCKSRSRSGEVSIKLIASKSRVSPIKCLIIPKLELCSAVLLAKKKGEVSKESQLRNLHPFLDTSGLVRVGGRLGNSELSTDRKYPILLPSKGRVTHLILQYYHRMNLHVGPQSLLFHVRQKYWPLNGRTLCREIVHKCVTCFIAKPVVCEQLMGALPKERVTANFPFNCTGVDFTGPFSIKYKNQRKGVCQKIYVSLFIFFVTKCVHLELVTELTSEAFVATLKRFFSRRGKCSKLFSDNAINFVGSNQELRNLLSMVKNPDGVLSGYLSSEGIDWKFLPPRAPNFGGLWEAGVKSSKHHLKRVVGNSKLTFEEFLTVTTQIEGILNSRPLVPLITDIEDLSALTPAHFLIGRPINSIVEPNLFEIPECRLKIWQKLTKMIQIIWKRWSNDYLCNLQQRGKWFFDKNNVRIGDLVVIKEDNMAVCNWPLGRIVELFPGNDNKIRVVGVKTQKGFFKRPISKVCLLPIEKL</sequence>
<comment type="caution">
    <text evidence="2">The sequence shown here is derived from an EMBL/GenBank/DDBJ whole genome shotgun (WGS) entry which is preliminary data.</text>
</comment>
<dbReference type="Pfam" id="PF05380">
    <property type="entry name" value="Peptidase_A17"/>
    <property type="match status" value="1"/>
</dbReference>
<proteinExistence type="predicted"/>
<dbReference type="Proteomes" id="UP000499080">
    <property type="component" value="Unassembled WGS sequence"/>
</dbReference>
<dbReference type="InterPro" id="IPR021109">
    <property type="entry name" value="Peptidase_aspartic_dom_sf"/>
</dbReference>
<organism evidence="2 3">
    <name type="scientific">Araneus ventricosus</name>
    <name type="common">Orbweaver spider</name>
    <name type="synonym">Epeira ventricosa</name>
    <dbReference type="NCBI Taxonomy" id="182803"/>
    <lineage>
        <taxon>Eukaryota</taxon>
        <taxon>Metazoa</taxon>
        <taxon>Ecdysozoa</taxon>
        <taxon>Arthropoda</taxon>
        <taxon>Chelicerata</taxon>
        <taxon>Arachnida</taxon>
        <taxon>Araneae</taxon>
        <taxon>Araneomorphae</taxon>
        <taxon>Entelegynae</taxon>
        <taxon>Araneoidea</taxon>
        <taxon>Araneidae</taxon>
        <taxon>Araneus</taxon>
    </lineage>
</organism>
<dbReference type="InterPro" id="IPR012337">
    <property type="entry name" value="RNaseH-like_sf"/>
</dbReference>
<dbReference type="PANTHER" id="PTHR47331">
    <property type="entry name" value="PHD-TYPE DOMAIN-CONTAINING PROTEIN"/>
    <property type="match status" value="1"/>
</dbReference>
<dbReference type="GO" id="GO:0003676">
    <property type="term" value="F:nucleic acid binding"/>
    <property type="evidence" value="ECO:0007669"/>
    <property type="project" value="InterPro"/>
</dbReference>
<evidence type="ECO:0000313" key="3">
    <source>
        <dbReference type="Proteomes" id="UP000499080"/>
    </source>
</evidence>
<dbReference type="AlphaFoldDB" id="A0A4Y2GMZ5"/>
<dbReference type="Pfam" id="PF18701">
    <property type="entry name" value="DUF5641"/>
    <property type="match status" value="1"/>
</dbReference>
<dbReference type="EMBL" id="BGPR01001436">
    <property type="protein sequence ID" value="GBM53858.1"/>
    <property type="molecule type" value="Genomic_DNA"/>
</dbReference>
<protein>
    <recommendedName>
        <fullName evidence="1">Integrase catalytic domain-containing protein</fullName>
    </recommendedName>
</protein>
<dbReference type="InterPro" id="IPR036397">
    <property type="entry name" value="RNaseH_sf"/>
</dbReference>
<dbReference type="PANTHER" id="PTHR47331:SF1">
    <property type="entry name" value="GAG-LIKE PROTEIN"/>
    <property type="match status" value="1"/>
</dbReference>
<dbReference type="InterPro" id="IPR001584">
    <property type="entry name" value="Integrase_cat-core"/>
</dbReference>
<dbReference type="PROSITE" id="PS50994">
    <property type="entry name" value="INTEGRASE"/>
    <property type="match status" value="1"/>
</dbReference>
<keyword evidence="3" id="KW-1185">Reference proteome</keyword>
<name>A0A4Y2GMZ5_ARAVE</name>
<gene>
    <name evidence="2" type="ORF">AVEN_69300_1</name>
</gene>